<keyword evidence="2" id="KW-0963">Cytoplasm</keyword>
<feature type="non-terminal residue" evidence="5">
    <location>
        <position position="1"/>
    </location>
</feature>
<dbReference type="OrthoDB" id="1658288at2759"/>
<dbReference type="EMBL" id="ML994652">
    <property type="protein sequence ID" value="KAF2181608.1"/>
    <property type="molecule type" value="Genomic_DNA"/>
</dbReference>
<dbReference type="PANTHER" id="PTHR45783:SF3">
    <property type="entry name" value="KINESIN LIGHT CHAIN"/>
    <property type="match status" value="1"/>
</dbReference>
<keyword evidence="6" id="KW-1185">Reference proteome</keyword>
<keyword evidence="3" id="KW-0677">Repeat</keyword>
<accession>A0A6A6DTW1</accession>
<dbReference type="AlphaFoldDB" id="A0A6A6DTW1"/>
<keyword evidence="4" id="KW-0802">TPR repeat</keyword>
<dbReference type="InterPro" id="IPR011990">
    <property type="entry name" value="TPR-like_helical_dom_sf"/>
</dbReference>
<dbReference type="PANTHER" id="PTHR45783">
    <property type="entry name" value="KINESIN LIGHT CHAIN"/>
    <property type="match status" value="1"/>
</dbReference>
<dbReference type="GO" id="GO:0005871">
    <property type="term" value="C:kinesin complex"/>
    <property type="evidence" value="ECO:0007669"/>
    <property type="project" value="InterPro"/>
</dbReference>
<proteinExistence type="predicted"/>
<dbReference type="Proteomes" id="UP000800200">
    <property type="component" value="Unassembled WGS sequence"/>
</dbReference>
<evidence type="ECO:0000256" key="1">
    <source>
        <dbReference type="ARBA" id="ARBA00004496"/>
    </source>
</evidence>
<dbReference type="Pfam" id="PF13424">
    <property type="entry name" value="TPR_12"/>
    <property type="match status" value="1"/>
</dbReference>
<protein>
    <recommendedName>
        <fullName evidence="7">Kinesin light chain</fullName>
    </recommendedName>
</protein>
<dbReference type="GO" id="GO:0005737">
    <property type="term" value="C:cytoplasm"/>
    <property type="evidence" value="ECO:0007669"/>
    <property type="project" value="UniProtKB-SubCell"/>
</dbReference>
<evidence type="ECO:0000256" key="3">
    <source>
        <dbReference type="ARBA" id="ARBA00022737"/>
    </source>
</evidence>
<evidence type="ECO:0000256" key="2">
    <source>
        <dbReference type="ARBA" id="ARBA00022490"/>
    </source>
</evidence>
<name>A0A6A6DTW1_9PEZI</name>
<dbReference type="SUPFAM" id="SSF48452">
    <property type="entry name" value="TPR-like"/>
    <property type="match status" value="1"/>
</dbReference>
<dbReference type="InterPro" id="IPR002151">
    <property type="entry name" value="Kinesin_light"/>
</dbReference>
<dbReference type="GO" id="GO:0007018">
    <property type="term" value="P:microtubule-based movement"/>
    <property type="evidence" value="ECO:0007669"/>
    <property type="project" value="TreeGrafter"/>
</dbReference>
<dbReference type="GO" id="GO:0019894">
    <property type="term" value="F:kinesin binding"/>
    <property type="evidence" value="ECO:0007669"/>
    <property type="project" value="TreeGrafter"/>
</dbReference>
<organism evidence="5 6">
    <name type="scientific">Zopfia rhizophila CBS 207.26</name>
    <dbReference type="NCBI Taxonomy" id="1314779"/>
    <lineage>
        <taxon>Eukaryota</taxon>
        <taxon>Fungi</taxon>
        <taxon>Dikarya</taxon>
        <taxon>Ascomycota</taxon>
        <taxon>Pezizomycotina</taxon>
        <taxon>Dothideomycetes</taxon>
        <taxon>Dothideomycetes incertae sedis</taxon>
        <taxon>Zopfiaceae</taxon>
        <taxon>Zopfia</taxon>
    </lineage>
</organism>
<feature type="non-terminal residue" evidence="5">
    <location>
        <position position="61"/>
    </location>
</feature>
<evidence type="ECO:0008006" key="7">
    <source>
        <dbReference type="Google" id="ProtNLM"/>
    </source>
</evidence>
<dbReference type="Gene3D" id="1.25.40.10">
    <property type="entry name" value="Tetratricopeptide repeat domain"/>
    <property type="match status" value="1"/>
</dbReference>
<evidence type="ECO:0000313" key="5">
    <source>
        <dbReference type="EMBL" id="KAF2181608.1"/>
    </source>
</evidence>
<gene>
    <name evidence="5" type="ORF">K469DRAFT_501942</name>
</gene>
<comment type="subcellular location">
    <subcellularLocation>
        <location evidence="1">Cytoplasm</location>
    </subcellularLocation>
</comment>
<reference evidence="5" key="1">
    <citation type="journal article" date="2020" name="Stud. Mycol.">
        <title>101 Dothideomycetes genomes: a test case for predicting lifestyles and emergence of pathogens.</title>
        <authorList>
            <person name="Haridas S."/>
            <person name="Albert R."/>
            <person name="Binder M."/>
            <person name="Bloem J."/>
            <person name="Labutti K."/>
            <person name="Salamov A."/>
            <person name="Andreopoulos B."/>
            <person name="Baker S."/>
            <person name="Barry K."/>
            <person name="Bills G."/>
            <person name="Bluhm B."/>
            <person name="Cannon C."/>
            <person name="Castanera R."/>
            <person name="Culley D."/>
            <person name="Daum C."/>
            <person name="Ezra D."/>
            <person name="Gonzalez J."/>
            <person name="Henrissat B."/>
            <person name="Kuo A."/>
            <person name="Liang C."/>
            <person name="Lipzen A."/>
            <person name="Lutzoni F."/>
            <person name="Magnuson J."/>
            <person name="Mondo S."/>
            <person name="Nolan M."/>
            <person name="Ohm R."/>
            <person name="Pangilinan J."/>
            <person name="Park H.-J."/>
            <person name="Ramirez L."/>
            <person name="Alfaro M."/>
            <person name="Sun H."/>
            <person name="Tritt A."/>
            <person name="Yoshinaga Y."/>
            <person name="Zwiers L.-H."/>
            <person name="Turgeon B."/>
            <person name="Goodwin S."/>
            <person name="Spatafora J."/>
            <person name="Crous P."/>
            <person name="Grigoriev I."/>
        </authorList>
    </citation>
    <scope>NUCLEOTIDE SEQUENCE</scope>
    <source>
        <strain evidence="5">CBS 207.26</strain>
    </source>
</reference>
<sequence length="61" mass="7007">RDQGKYAEAEKMHQETLALREKAVGKEHPDTLSSMNDLARALSDQRKYAEAILLMQQCFQL</sequence>
<evidence type="ECO:0000313" key="6">
    <source>
        <dbReference type="Proteomes" id="UP000800200"/>
    </source>
</evidence>
<evidence type="ECO:0000256" key="4">
    <source>
        <dbReference type="ARBA" id="ARBA00022803"/>
    </source>
</evidence>